<proteinExistence type="predicted"/>
<accession>A0A378PN66</accession>
<dbReference type="KEGG" id="moi:MOVS_09225"/>
<dbReference type="AlphaFoldDB" id="A0A378PN66"/>
<dbReference type="Proteomes" id="UP000255102">
    <property type="component" value="Unassembled WGS sequence"/>
</dbReference>
<feature type="transmembrane region" description="Helical" evidence="1">
    <location>
        <begin position="6"/>
        <end position="27"/>
    </location>
</feature>
<gene>
    <name evidence="2" type="ORF">MOVS_09225</name>
    <name evidence="3" type="ORF">NCTC11227_01924</name>
</gene>
<dbReference type="EMBL" id="CP011158">
    <property type="protein sequence ID" value="ANB92124.1"/>
    <property type="molecule type" value="Genomic_DNA"/>
</dbReference>
<dbReference type="EMBL" id="UGPW01000001">
    <property type="protein sequence ID" value="STY87897.1"/>
    <property type="molecule type" value="Genomic_DNA"/>
</dbReference>
<keyword evidence="1" id="KW-0812">Transmembrane</keyword>
<reference evidence="2 4" key="1">
    <citation type="submission" date="2015-04" db="EMBL/GenBank/DDBJ databases">
        <authorList>
            <person name="Calcutt M.J."/>
            <person name="Foecking M.F."/>
        </authorList>
    </citation>
    <scope>NUCLEOTIDE SEQUENCE [LARGE SCALE GENOMIC DNA]</scope>
    <source>
        <strain evidence="2 4">199/55</strain>
    </source>
</reference>
<name>A0A378PN66_9GAMM</name>
<evidence type="ECO:0000313" key="5">
    <source>
        <dbReference type="Proteomes" id="UP000255102"/>
    </source>
</evidence>
<dbReference type="Proteomes" id="UP000076765">
    <property type="component" value="Chromosome"/>
</dbReference>
<protein>
    <submittedName>
        <fullName evidence="3">Uncharacterized protein</fullName>
    </submittedName>
</protein>
<dbReference type="RefSeq" id="WP_046699401.1">
    <property type="nucleotide sequence ID" value="NZ_CP011158.1"/>
</dbReference>
<dbReference type="STRING" id="29433.MOVS_09225"/>
<evidence type="ECO:0000313" key="2">
    <source>
        <dbReference type="EMBL" id="ANB92124.1"/>
    </source>
</evidence>
<reference evidence="3 5" key="2">
    <citation type="submission" date="2018-06" db="EMBL/GenBank/DDBJ databases">
        <authorList>
            <consortium name="Pathogen Informatics"/>
            <person name="Doyle S."/>
        </authorList>
    </citation>
    <scope>NUCLEOTIDE SEQUENCE [LARGE SCALE GENOMIC DNA]</scope>
    <source>
        <strain evidence="3 5">NCTC11227</strain>
    </source>
</reference>
<evidence type="ECO:0000256" key="1">
    <source>
        <dbReference type="SAM" id="Phobius"/>
    </source>
</evidence>
<keyword evidence="4" id="KW-1185">Reference proteome</keyword>
<evidence type="ECO:0000313" key="3">
    <source>
        <dbReference type="EMBL" id="STY87897.1"/>
    </source>
</evidence>
<keyword evidence="1" id="KW-0472">Membrane</keyword>
<keyword evidence="1" id="KW-1133">Transmembrane helix</keyword>
<sequence>MRSNGYLHIIIATAFIFYMVIEIKDFYESKPHNDRDRKQLLTTKFPALMDSLVYNLPKPDRQWQLDRHGGAVTFNYYYYHPNEYIIKTIHENIKKNEWKLNKHGVNETLYCKEGIVLIVGNGITPENTPYVYLTLSWQSRNSECKSGH</sequence>
<organism evidence="3 5">
    <name type="scientific">Moraxella ovis</name>
    <dbReference type="NCBI Taxonomy" id="29433"/>
    <lineage>
        <taxon>Bacteria</taxon>
        <taxon>Pseudomonadati</taxon>
        <taxon>Pseudomonadota</taxon>
        <taxon>Gammaproteobacteria</taxon>
        <taxon>Moraxellales</taxon>
        <taxon>Moraxellaceae</taxon>
        <taxon>Moraxella</taxon>
    </lineage>
</organism>
<evidence type="ECO:0000313" key="4">
    <source>
        <dbReference type="Proteomes" id="UP000076765"/>
    </source>
</evidence>